<evidence type="ECO:0000313" key="11">
    <source>
        <dbReference type="EMBL" id="QPJ61017.1"/>
    </source>
</evidence>
<keyword evidence="7 9" id="KW-1133">Transmembrane helix</keyword>
<sequence length="215" mass="23773">MFDFLNWIPALLSGLKWTLALTFGGALIACVLALTAGLLRLSRNPLLFWPAACYIEIFRGTSALVQLFWFYYVLPHFGWNLTAFAAGTLVLGLNIGAYGAEVVRGAVQSVPKEQYEAAKALSFTKAQTMRRIILPQAFVAILPPAGNLLIELLKSTALVSMITLAELTFKGQMLRAATHKSTEIFGLVLIIYFIVALLLSQGVRKLEQRFSYLRD</sequence>
<dbReference type="AlphaFoldDB" id="A0A7T0BUF7"/>
<name>A0A7T0BUF7_9BACT</name>
<comment type="subcellular location">
    <subcellularLocation>
        <location evidence="1">Cell inner membrane</location>
        <topology evidence="1">Multi-pass membrane protein</topology>
    </subcellularLocation>
    <subcellularLocation>
        <location evidence="9">Cell membrane</location>
        <topology evidence="9">Multi-pass membrane protein</topology>
    </subcellularLocation>
</comment>
<dbReference type="InterPro" id="IPR000515">
    <property type="entry name" value="MetI-like"/>
</dbReference>
<evidence type="ECO:0000256" key="2">
    <source>
        <dbReference type="ARBA" id="ARBA00010072"/>
    </source>
</evidence>
<dbReference type="Pfam" id="PF00528">
    <property type="entry name" value="BPD_transp_1"/>
    <property type="match status" value="1"/>
</dbReference>
<keyword evidence="4" id="KW-1003">Cell membrane</keyword>
<feature type="domain" description="ABC transmembrane type-1" evidence="10">
    <location>
        <begin position="15"/>
        <end position="200"/>
    </location>
</feature>
<evidence type="ECO:0000256" key="3">
    <source>
        <dbReference type="ARBA" id="ARBA00022448"/>
    </source>
</evidence>
<dbReference type="InterPro" id="IPR010065">
    <property type="entry name" value="AA_ABC_transptr_permease_3TM"/>
</dbReference>
<dbReference type="CDD" id="cd06261">
    <property type="entry name" value="TM_PBP2"/>
    <property type="match status" value="1"/>
</dbReference>
<keyword evidence="5 9" id="KW-0812">Transmembrane</keyword>
<evidence type="ECO:0000259" key="10">
    <source>
        <dbReference type="PROSITE" id="PS50928"/>
    </source>
</evidence>
<feature type="transmembrane region" description="Helical" evidence="9">
    <location>
        <begin position="20"/>
        <end position="39"/>
    </location>
</feature>
<dbReference type="GO" id="GO:0043190">
    <property type="term" value="C:ATP-binding cassette (ABC) transporter complex"/>
    <property type="evidence" value="ECO:0007669"/>
    <property type="project" value="InterPro"/>
</dbReference>
<dbReference type="KEGG" id="nli:G3M70_03580"/>
<feature type="transmembrane region" description="Helical" evidence="9">
    <location>
        <begin position="46"/>
        <end position="71"/>
    </location>
</feature>
<evidence type="ECO:0000313" key="12">
    <source>
        <dbReference type="Proteomes" id="UP000594688"/>
    </source>
</evidence>
<gene>
    <name evidence="11" type="primary">ehuC</name>
    <name evidence="11" type="ORF">G3M70_03580</name>
</gene>
<dbReference type="InterPro" id="IPR043429">
    <property type="entry name" value="ArtM/GltK/GlnP/TcyL/YhdX-like"/>
</dbReference>
<dbReference type="SUPFAM" id="SSF161098">
    <property type="entry name" value="MetI-like"/>
    <property type="match status" value="1"/>
</dbReference>
<dbReference type="GO" id="GO:0006865">
    <property type="term" value="P:amino acid transport"/>
    <property type="evidence" value="ECO:0007669"/>
    <property type="project" value="UniProtKB-KW"/>
</dbReference>
<dbReference type="GO" id="GO:0022857">
    <property type="term" value="F:transmembrane transporter activity"/>
    <property type="evidence" value="ECO:0007669"/>
    <property type="project" value="InterPro"/>
</dbReference>
<proteinExistence type="inferred from homology"/>
<dbReference type="InterPro" id="IPR014342">
    <property type="entry name" value="Ectoine_EhuC"/>
</dbReference>
<dbReference type="InterPro" id="IPR035906">
    <property type="entry name" value="MetI-like_sf"/>
</dbReference>
<dbReference type="PANTHER" id="PTHR30614">
    <property type="entry name" value="MEMBRANE COMPONENT OF AMINO ACID ABC TRANSPORTER"/>
    <property type="match status" value="1"/>
</dbReference>
<evidence type="ECO:0000256" key="6">
    <source>
        <dbReference type="ARBA" id="ARBA00022970"/>
    </source>
</evidence>
<protein>
    <submittedName>
        <fullName evidence="11">Ectoine/hydroxyectoine ABC transporter permease subunit EhuC</fullName>
    </submittedName>
</protein>
<feature type="transmembrane region" description="Helical" evidence="9">
    <location>
        <begin position="77"/>
        <end position="100"/>
    </location>
</feature>
<dbReference type="PANTHER" id="PTHR30614:SF0">
    <property type="entry name" value="L-CYSTINE TRANSPORT SYSTEM PERMEASE PROTEIN TCYL"/>
    <property type="match status" value="1"/>
</dbReference>
<evidence type="ECO:0000256" key="1">
    <source>
        <dbReference type="ARBA" id="ARBA00004429"/>
    </source>
</evidence>
<evidence type="ECO:0000256" key="5">
    <source>
        <dbReference type="ARBA" id="ARBA00022692"/>
    </source>
</evidence>
<reference evidence="11 12" key="1">
    <citation type="submission" date="2020-02" db="EMBL/GenBank/DDBJ databases">
        <title>Genomic and physiological characterization of two novel Nitrospinaceae genera.</title>
        <authorList>
            <person name="Mueller A.J."/>
            <person name="Jung M.-Y."/>
            <person name="Strachan C.R."/>
            <person name="Herbold C.W."/>
            <person name="Kirkegaard R.H."/>
            <person name="Daims H."/>
        </authorList>
    </citation>
    <scope>NUCLEOTIDE SEQUENCE [LARGE SCALE GENOMIC DNA]</scope>
    <source>
        <strain evidence="11">EB</strain>
    </source>
</reference>
<comment type="similarity">
    <text evidence="2">Belongs to the binding-protein-dependent transport system permease family. HisMQ subfamily.</text>
</comment>
<dbReference type="PROSITE" id="PS50928">
    <property type="entry name" value="ABC_TM1"/>
    <property type="match status" value="1"/>
</dbReference>
<dbReference type="Gene3D" id="1.10.3720.10">
    <property type="entry name" value="MetI-like"/>
    <property type="match status" value="1"/>
</dbReference>
<dbReference type="EMBL" id="CP048685">
    <property type="protein sequence ID" value="QPJ61017.1"/>
    <property type="molecule type" value="Genomic_DNA"/>
</dbReference>
<dbReference type="NCBIfam" id="TIGR01726">
    <property type="entry name" value="HEQRo_perm_3TM"/>
    <property type="match status" value="1"/>
</dbReference>
<keyword evidence="8 9" id="KW-0472">Membrane</keyword>
<dbReference type="NCBIfam" id="TIGR03004">
    <property type="entry name" value="ectoine_ehuC"/>
    <property type="match status" value="1"/>
</dbReference>
<feature type="transmembrane region" description="Helical" evidence="9">
    <location>
        <begin position="184"/>
        <end position="203"/>
    </location>
</feature>
<accession>A0A7T0BUF7</accession>
<evidence type="ECO:0000256" key="4">
    <source>
        <dbReference type="ARBA" id="ARBA00022475"/>
    </source>
</evidence>
<evidence type="ECO:0000256" key="9">
    <source>
        <dbReference type="RuleBase" id="RU363032"/>
    </source>
</evidence>
<dbReference type="Proteomes" id="UP000594688">
    <property type="component" value="Chromosome"/>
</dbReference>
<evidence type="ECO:0000256" key="7">
    <source>
        <dbReference type="ARBA" id="ARBA00022989"/>
    </source>
</evidence>
<keyword evidence="6" id="KW-0029">Amino-acid transport</keyword>
<keyword evidence="3 9" id="KW-0813">Transport</keyword>
<organism evidence="11 12">
    <name type="scientific">Candidatus Nitronauta litoralis</name>
    <dbReference type="NCBI Taxonomy" id="2705533"/>
    <lineage>
        <taxon>Bacteria</taxon>
        <taxon>Pseudomonadati</taxon>
        <taxon>Nitrospinota/Tectimicrobiota group</taxon>
        <taxon>Nitrospinota</taxon>
        <taxon>Nitrospinia</taxon>
        <taxon>Nitrospinales</taxon>
        <taxon>Nitrospinaceae</taxon>
        <taxon>Candidatus Nitronauta</taxon>
    </lineage>
</organism>
<evidence type="ECO:0000256" key="8">
    <source>
        <dbReference type="ARBA" id="ARBA00023136"/>
    </source>
</evidence>